<name>A0ABS1U007_9PROT</name>
<comment type="caution">
    <text evidence="2">The sequence shown here is derived from an EMBL/GenBank/DDBJ whole genome shotgun (WGS) entry which is preliminary data.</text>
</comment>
<keyword evidence="3" id="KW-1185">Reference proteome</keyword>
<evidence type="ECO:0000259" key="1">
    <source>
        <dbReference type="PROSITE" id="PS51831"/>
    </source>
</evidence>
<reference evidence="2 3" key="1">
    <citation type="submission" date="2021-01" db="EMBL/GenBank/DDBJ databases">
        <title>Belnapia mucosa sp. nov. and Belnapia arida sp. nov., isolated from the Tabernas Desert (Almeria, Spain).</title>
        <authorList>
            <person name="Molina-Menor E."/>
            <person name="Vidal-Verdu A."/>
            <person name="Calonge A."/>
            <person name="Satari L."/>
            <person name="Pereto J."/>
            <person name="Porcar M."/>
        </authorList>
    </citation>
    <scope>NUCLEOTIDE SEQUENCE [LARGE SCALE GENOMIC DNA]</scope>
    <source>
        <strain evidence="2 3">T18</strain>
    </source>
</reference>
<gene>
    <name evidence="2" type="ORF">JMJ56_08345</name>
</gene>
<dbReference type="CDD" id="cd00077">
    <property type="entry name" value="HDc"/>
    <property type="match status" value="1"/>
</dbReference>
<evidence type="ECO:0000313" key="2">
    <source>
        <dbReference type="EMBL" id="MBL6078012.1"/>
    </source>
</evidence>
<accession>A0ABS1U007</accession>
<dbReference type="Gene3D" id="1.10.3210.10">
    <property type="entry name" value="Hypothetical protein af1432"/>
    <property type="match status" value="1"/>
</dbReference>
<dbReference type="InterPro" id="IPR052194">
    <property type="entry name" value="MESH1"/>
</dbReference>
<dbReference type="RefSeq" id="WP_236037605.1">
    <property type="nucleotide sequence ID" value="NZ_JAETWB010000002.1"/>
</dbReference>
<dbReference type="SMART" id="SM00471">
    <property type="entry name" value="HDc"/>
    <property type="match status" value="1"/>
</dbReference>
<dbReference type="PANTHER" id="PTHR46246:SF1">
    <property type="entry name" value="GUANOSINE-3',5'-BIS(DIPHOSPHATE) 3'-PYROPHOSPHOHYDROLASE MESH1"/>
    <property type="match status" value="1"/>
</dbReference>
<dbReference type="SUPFAM" id="SSF109604">
    <property type="entry name" value="HD-domain/PDEase-like"/>
    <property type="match status" value="1"/>
</dbReference>
<sequence>MTVAPTVFLAGQASAETILATILRAAGFAARVHATHRRKGAAAEPYVNHVLEVAEILAAAGAPPAAIVAGLLHDTVEDSDADPVPTTLADLEAAFGAEVSDDKSLPKEVRKGLQIRHAARASEAAKQVKLADKIANLRTMRSSPPIGWDHARRLEYVGWAGRVAAGAKGINPALDALFDETYRHAVARLAEEA</sequence>
<dbReference type="InterPro" id="IPR003607">
    <property type="entry name" value="HD/PDEase_dom"/>
</dbReference>
<protein>
    <submittedName>
        <fullName evidence="2">Bifunctional (P)ppGpp synthetase/guanosine-3',5'-bis(Diphosphate) 3'-pyrophosphohydrolase</fullName>
    </submittedName>
</protein>
<dbReference type="Pfam" id="PF13328">
    <property type="entry name" value="HD_4"/>
    <property type="match status" value="1"/>
</dbReference>
<dbReference type="Proteomes" id="UP000660885">
    <property type="component" value="Unassembled WGS sequence"/>
</dbReference>
<dbReference type="PANTHER" id="PTHR46246">
    <property type="entry name" value="GUANOSINE-3',5'-BIS(DIPHOSPHATE) 3'-PYROPHOSPHOHYDROLASE MESH1"/>
    <property type="match status" value="1"/>
</dbReference>
<organism evidence="2 3">
    <name type="scientific">Belnapia arida</name>
    <dbReference type="NCBI Taxonomy" id="2804533"/>
    <lineage>
        <taxon>Bacteria</taxon>
        <taxon>Pseudomonadati</taxon>
        <taxon>Pseudomonadota</taxon>
        <taxon>Alphaproteobacteria</taxon>
        <taxon>Acetobacterales</taxon>
        <taxon>Roseomonadaceae</taxon>
        <taxon>Belnapia</taxon>
    </lineage>
</organism>
<feature type="domain" description="HD" evidence="1">
    <location>
        <begin position="46"/>
        <end position="137"/>
    </location>
</feature>
<evidence type="ECO:0000313" key="3">
    <source>
        <dbReference type="Proteomes" id="UP000660885"/>
    </source>
</evidence>
<dbReference type="InterPro" id="IPR006674">
    <property type="entry name" value="HD_domain"/>
</dbReference>
<dbReference type="EMBL" id="JAETWB010000002">
    <property type="protein sequence ID" value="MBL6078012.1"/>
    <property type="molecule type" value="Genomic_DNA"/>
</dbReference>
<proteinExistence type="predicted"/>
<dbReference type="PROSITE" id="PS51831">
    <property type="entry name" value="HD"/>
    <property type="match status" value="1"/>
</dbReference>